<evidence type="ECO:0000313" key="2">
    <source>
        <dbReference type="Proteomes" id="UP001280629"/>
    </source>
</evidence>
<comment type="caution">
    <text evidence="1">The sequence shown here is derived from an EMBL/GenBank/DDBJ whole genome shotgun (WGS) entry which is preliminary data.</text>
</comment>
<dbReference type="RefSeq" id="WP_317936786.1">
    <property type="nucleotide sequence ID" value="NZ_JAUBDH010000010.1"/>
</dbReference>
<organism evidence="1 2">
    <name type="scientific">Sporosarcina aquimarina</name>
    <dbReference type="NCBI Taxonomy" id="114975"/>
    <lineage>
        <taxon>Bacteria</taxon>
        <taxon>Bacillati</taxon>
        <taxon>Bacillota</taxon>
        <taxon>Bacilli</taxon>
        <taxon>Bacillales</taxon>
        <taxon>Caryophanaceae</taxon>
        <taxon>Sporosarcina</taxon>
    </lineage>
</organism>
<name>A0ABU4G2G8_9BACL</name>
<protein>
    <submittedName>
        <fullName evidence="1">Uncharacterized protein</fullName>
    </submittedName>
</protein>
<evidence type="ECO:0000313" key="1">
    <source>
        <dbReference type="EMBL" id="MDW0111169.1"/>
    </source>
</evidence>
<dbReference type="EMBL" id="JAUBDH010000010">
    <property type="protein sequence ID" value="MDW0111169.1"/>
    <property type="molecule type" value="Genomic_DNA"/>
</dbReference>
<proteinExistence type="predicted"/>
<reference evidence="1 2" key="1">
    <citation type="submission" date="2023-06" db="EMBL/GenBank/DDBJ databases">
        <title>Sporosarcina sp. nov., isolated from Korean traditional fermented seafood 'Jeotgal'.</title>
        <authorList>
            <person name="Yang A.-I."/>
            <person name="Shin N.-R."/>
        </authorList>
    </citation>
    <scope>NUCLEOTIDE SEQUENCE [LARGE SCALE GENOMIC DNA]</scope>
    <source>
        <strain evidence="1 2">KCTC3840</strain>
    </source>
</reference>
<gene>
    <name evidence="1" type="ORF">QT716_14185</name>
</gene>
<sequence>MQKDLPDNEYKVFVDISPKDLSYAVSPIELHVGRGRHERPASNNLSVEQNLTQTVDGHTVELNATTFKAGQDISLQFDTKNEVPEPYLGASGHVIILDENAENYIHFHRASKDKTQFDTVIEKSGKYKQWAEFQFIGKVTAYSYVIGVK</sequence>
<keyword evidence="2" id="KW-1185">Reference proteome</keyword>
<dbReference type="Proteomes" id="UP001280629">
    <property type="component" value="Unassembled WGS sequence"/>
</dbReference>
<accession>A0ABU4G2G8</accession>